<dbReference type="CDD" id="cd00144">
    <property type="entry name" value="MPP_PPP_family"/>
    <property type="match status" value="1"/>
</dbReference>
<dbReference type="GO" id="GO:0008803">
    <property type="term" value="F:bis(5'-nucleosyl)-tetraphosphatase (symmetrical) activity"/>
    <property type="evidence" value="ECO:0007669"/>
    <property type="project" value="TreeGrafter"/>
</dbReference>
<evidence type="ECO:0000313" key="3">
    <source>
        <dbReference type="Proteomes" id="UP000240418"/>
    </source>
</evidence>
<dbReference type="PANTHER" id="PTHR42850:SF4">
    <property type="entry name" value="ZINC-DEPENDENT ENDOPOLYPHOSPHATASE"/>
    <property type="match status" value="1"/>
</dbReference>
<reference evidence="2 3" key="1">
    <citation type="submission" date="2018-03" db="EMBL/GenBank/DDBJ databases">
        <title>Genomic Encyclopedia of Archaeal and Bacterial Type Strains, Phase II (KMG-II): from individual species to whole genera.</title>
        <authorList>
            <person name="Goeker M."/>
        </authorList>
    </citation>
    <scope>NUCLEOTIDE SEQUENCE [LARGE SCALE GENOMIC DNA]</scope>
    <source>
        <strain evidence="2 3">DSM 100673</strain>
    </source>
</reference>
<dbReference type="InterPro" id="IPR029052">
    <property type="entry name" value="Metallo-depent_PP-like"/>
</dbReference>
<comment type="caution">
    <text evidence="2">The sequence shown here is derived from an EMBL/GenBank/DDBJ whole genome shotgun (WGS) entry which is preliminary data.</text>
</comment>
<dbReference type="Proteomes" id="UP000240418">
    <property type="component" value="Unassembled WGS sequence"/>
</dbReference>
<protein>
    <submittedName>
        <fullName evidence="2">Serine/threonine protein phosphatase 1</fullName>
    </submittedName>
</protein>
<name>A0A2P8F4E4_9RHOB</name>
<dbReference type="EMBL" id="PYGJ01000022">
    <property type="protein sequence ID" value="PSL16582.1"/>
    <property type="molecule type" value="Genomic_DNA"/>
</dbReference>
<gene>
    <name evidence="2" type="ORF">CLV88_12235</name>
</gene>
<proteinExistence type="predicted"/>
<feature type="domain" description="Calcineurin-like phosphoesterase" evidence="1">
    <location>
        <begin position="4"/>
        <end position="197"/>
    </location>
</feature>
<dbReference type="Pfam" id="PF00149">
    <property type="entry name" value="Metallophos"/>
    <property type="match status" value="1"/>
</dbReference>
<evidence type="ECO:0000259" key="1">
    <source>
        <dbReference type="Pfam" id="PF00149"/>
    </source>
</evidence>
<dbReference type="AlphaFoldDB" id="A0A2P8F4E4"/>
<dbReference type="Gene3D" id="3.60.21.10">
    <property type="match status" value="1"/>
</dbReference>
<accession>A0A2P8F4E4</accession>
<keyword evidence="3" id="KW-1185">Reference proteome</keyword>
<dbReference type="SUPFAM" id="SSF56300">
    <property type="entry name" value="Metallo-dependent phosphatases"/>
    <property type="match status" value="1"/>
</dbReference>
<organism evidence="2 3">
    <name type="scientific">Shimia abyssi</name>
    <dbReference type="NCBI Taxonomy" id="1662395"/>
    <lineage>
        <taxon>Bacteria</taxon>
        <taxon>Pseudomonadati</taxon>
        <taxon>Pseudomonadota</taxon>
        <taxon>Alphaproteobacteria</taxon>
        <taxon>Rhodobacterales</taxon>
        <taxon>Roseobacteraceae</taxon>
    </lineage>
</organism>
<dbReference type="InterPro" id="IPR004843">
    <property type="entry name" value="Calcineurin-like_PHP"/>
</dbReference>
<dbReference type="InterPro" id="IPR050126">
    <property type="entry name" value="Ap4A_hydrolase"/>
</dbReference>
<dbReference type="GO" id="GO:0110154">
    <property type="term" value="P:RNA decapping"/>
    <property type="evidence" value="ECO:0007669"/>
    <property type="project" value="TreeGrafter"/>
</dbReference>
<dbReference type="PANTHER" id="PTHR42850">
    <property type="entry name" value="METALLOPHOSPHOESTERASE"/>
    <property type="match status" value="1"/>
</dbReference>
<dbReference type="GO" id="GO:0005737">
    <property type="term" value="C:cytoplasm"/>
    <property type="evidence" value="ECO:0007669"/>
    <property type="project" value="TreeGrafter"/>
</dbReference>
<sequence>MTAPIYAIGDIHGHLDKLQDVLARIERDGGPDAQVVFLGDLVDRGPNSREVIELVMNGIKNGRNWIAIKGNHDRMMAYWLQGPAPDPQMLVGYHWLHERIGGIETLTSYGIEITDTARYYKVHPQVLEAVPQSHRDFLISMPYFHKSEDLLFVHAGIRPGIALMDQSNDDLCWIRRDFLDYTKPHPWLVVHGHTHRRSPEHHGNRVNLDTGAGHGRALTAAAFEGRDCWVLGENGREALRPGD</sequence>
<dbReference type="RefSeq" id="WP_106610387.1">
    <property type="nucleotide sequence ID" value="NZ_PYGJ01000022.1"/>
</dbReference>
<evidence type="ECO:0000313" key="2">
    <source>
        <dbReference type="EMBL" id="PSL16582.1"/>
    </source>
</evidence>
<dbReference type="OrthoDB" id="9807890at2"/>
<dbReference type="GO" id="GO:0016791">
    <property type="term" value="F:phosphatase activity"/>
    <property type="evidence" value="ECO:0007669"/>
    <property type="project" value="TreeGrafter"/>
</dbReference>